<dbReference type="EMBL" id="RBZV01000008">
    <property type="protein sequence ID" value="RKP45975.1"/>
    <property type="molecule type" value="Genomic_DNA"/>
</dbReference>
<keyword evidence="1" id="KW-0812">Transmembrane</keyword>
<feature type="transmembrane region" description="Helical" evidence="1">
    <location>
        <begin position="91"/>
        <end position="111"/>
    </location>
</feature>
<gene>
    <name evidence="2" type="ORF">D7S89_18525</name>
</gene>
<dbReference type="RefSeq" id="WP_121279667.1">
    <property type="nucleotide sequence ID" value="NZ_RBZV01000008.1"/>
</dbReference>
<keyword evidence="1" id="KW-1133">Transmembrane helix</keyword>
<feature type="transmembrane region" description="Helical" evidence="1">
    <location>
        <begin position="58"/>
        <end position="79"/>
    </location>
</feature>
<dbReference type="Proteomes" id="UP000280434">
    <property type="component" value="Unassembled WGS sequence"/>
</dbReference>
<protein>
    <submittedName>
        <fullName evidence="2">Uncharacterized protein</fullName>
    </submittedName>
</protein>
<organism evidence="2 3">
    <name type="scientific">Trinickia fusca</name>
    <dbReference type="NCBI Taxonomy" id="2419777"/>
    <lineage>
        <taxon>Bacteria</taxon>
        <taxon>Pseudomonadati</taxon>
        <taxon>Pseudomonadota</taxon>
        <taxon>Betaproteobacteria</taxon>
        <taxon>Burkholderiales</taxon>
        <taxon>Burkholderiaceae</taxon>
        <taxon>Trinickia</taxon>
    </lineage>
</organism>
<feature type="transmembrane region" description="Helical" evidence="1">
    <location>
        <begin position="20"/>
        <end position="38"/>
    </location>
</feature>
<comment type="caution">
    <text evidence="2">The sequence shown here is derived from an EMBL/GenBank/DDBJ whole genome shotgun (WGS) entry which is preliminary data.</text>
</comment>
<keyword evidence="1" id="KW-0472">Membrane</keyword>
<name>A0A494X5L0_9BURK</name>
<sequence>MQHIHRLHPEWRHATAPTYIASYIFPLLLLAYEVYRLGSWIALQGTDFKNYSQTGYEFTMMLATFIVQVAAEGVFLAIAWVGRDPDLEQRLANVSLGVLCSFLVLAFDYLLQVAF</sequence>
<accession>A0A494X5L0</accession>
<proteinExistence type="predicted"/>
<evidence type="ECO:0000313" key="3">
    <source>
        <dbReference type="Proteomes" id="UP000280434"/>
    </source>
</evidence>
<dbReference type="AlphaFoldDB" id="A0A494X5L0"/>
<reference evidence="2 3" key="1">
    <citation type="submission" date="2018-10" db="EMBL/GenBank/DDBJ databases">
        <title>Paraburkholderia sp. 7MK8-2, isolated from soil.</title>
        <authorList>
            <person name="Gao Z.-H."/>
            <person name="Qiu L.-H."/>
        </authorList>
    </citation>
    <scope>NUCLEOTIDE SEQUENCE [LARGE SCALE GENOMIC DNA]</scope>
    <source>
        <strain evidence="2 3">7MK8-2</strain>
    </source>
</reference>
<dbReference type="OrthoDB" id="9131292at2"/>
<evidence type="ECO:0000313" key="2">
    <source>
        <dbReference type="EMBL" id="RKP45975.1"/>
    </source>
</evidence>
<evidence type="ECO:0000256" key="1">
    <source>
        <dbReference type="SAM" id="Phobius"/>
    </source>
</evidence>
<keyword evidence="3" id="KW-1185">Reference proteome</keyword>